<proteinExistence type="predicted"/>
<gene>
    <name evidence="1" type="ORF">AQJ54_22625</name>
</gene>
<evidence type="ECO:0000313" key="1">
    <source>
        <dbReference type="EMBL" id="KUN65599.1"/>
    </source>
</evidence>
<evidence type="ECO:0000313" key="2">
    <source>
        <dbReference type="Proteomes" id="UP000054375"/>
    </source>
</evidence>
<dbReference type="AlphaFoldDB" id="A0A101S199"/>
<keyword evidence="2" id="KW-1185">Reference proteome</keyword>
<evidence type="ECO:0008006" key="3">
    <source>
        <dbReference type="Google" id="ProtNLM"/>
    </source>
</evidence>
<organism evidence="1 2">
    <name type="scientific">Streptomyces griseorubiginosus</name>
    <dbReference type="NCBI Taxonomy" id="67304"/>
    <lineage>
        <taxon>Bacteria</taxon>
        <taxon>Bacillati</taxon>
        <taxon>Actinomycetota</taxon>
        <taxon>Actinomycetes</taxon>
        <taxon>Kitasatosporales</taxon>
        <taxon>Streptomycetaceae</taxon>
        <taxon>Streptomyces</taxon>
    </lineage>
</organism>
<accession>A0A101S199</accession>
<reference evidence="1 2" key="1">
    <citation type="submission" date="2015-10" db="EMBL/GenBank/DDBJ databases">
        <title>Draft genome sequence of Streptomyces griseorubiginosus DSM 40469, type strain for the species Streptomyces griseorubiginosus.</title>
        <authorList>
            <person name="Ruckert C."/>
            <person name="Winkler A."/>
            <person name="Kalinowski J."/>
            <person name="Kampfer P."/>
            <person name="Glaeser S."/>
        </authorList>
    </citation>
    <scope>NUCLEOTIDE SEQUENCE [LARGE SCALE GENOMIC DNA]</scope>
    <source>
        <strain evidence="1 2">DSM 40469</strain>
    </source>
</reference>
<sequence length="148" mass="15566">MLATIAAGIGWSAAQEYRTLANLRHQGLRTDATVVEITGRTEEGWATAVTVRFATPSGPVQAEVDVQAGSATDAKPGTRIPVVYNPARPTEVRPTAYLDGHDVDGIRQGSIVIGLPAAGFLAGTVREVVRAKRQTDSSKTPDAHHPGT</sequence>
<dbReference type="RefSeq" id="WP_062240261.1">
    <property type="nucleotide sequence ID" value="NZ_JBPJFL010000001.1"/>
</dbReference>
<name>A0A101S199_9ACTN</name>
<dbReference type="EMBL" id="LMWV01000017">
    <property type="protein sequence ID" value="KUN65599.1"/>
    <property type="molecule type" value="Genomic_DNA"/>
</dbReference>
<comment type="caution">
    <text evidence="1">The sequence shown here is derived from an EMBL/GenBank/DDBJ whole genome shotgun (WGS) entry which is preliminary data.</text>
</comment>
<protein>
    <recommendedName>
        <fullName evidence="3">DUF3592 domain-containing protein</fullName>
    </recommendedName>
</protein>
<dbReference type="Proteomes" id="UP000054375">
    <property type="component" value="Unassembled WGS sequence"/>
</dbReference>